<evidence type="ECO:0000259" key="3">
    <source>
        <dbReference type="Pfam" id="PF19081"/>
    </source>
</evidence>
<dbReference type="InterPro" id="IPR026444">
    <property type="entry name" value="Secre_tail"/>
</dbReference>
<protein>
    <submittedName>
        <fullName evidence="4">T9SS type A sorting domain-containing protein</fullName>
    </submittedName>
</protein>
<dbReference type="InterPro" id="IPR044023">
    <property type="entry name" value="Ig_7"/>
</dbReference>
<gene>
    <name evidence="4" type="ORF">ABV298_22080</name>
</gene>
<feature type="chain" id="PRO_5043403543" evidence="1">
    <location>
        <begin position="29"/>
        <end position="1985"/>
    </location>
</feature>
<dbReference type="RefSeq" id="WP_353718327.1">
    <property type="nucleotide sequence ID" value="NZ_CP159289.1"/>
</dbReference>
<name>A0AAU8FHN7_9BACT</name>
<dbReference type="SUPFAM" id="SSF101898">
    <property type="entry name" value="NHL repeat"/>
    <property type="match status" value="1"/>
</dbReference>
<sequence length="1985" mass="206621">MALKLPRYAWIKALAVSLLLITGFHLQAQDVGLQWANGFISAAGQNGAAYAVSTDATKNVYVTGLFTGTVDFDPSAATANLVSAGSNDMFVAKYDPNGKYIWAKRVGGPGVDAGYGIQSDAAGNTYIAGYFAGTVDFNPNAGVNNLVSNAGSQDAYILKLDPNGNYVWAQRMGGPSDEYSYNLEIAPDGNVLISGYIGPGVSTFGATSLTSAGGNDGFLAKLSSGGVFQWAKRIGGTGQDVLWGLDTDAAGNIYVGGAVGGNTTGIASIAGNGAYMLKLDSGGNLIWSTLKAGFNAYRDVKVDANGNVYGGVNGIGPDGSSLIAFDNNGNQLWTKEWGNNVSYISVSPDNKVYITGRYSGSATFGSLTLTTSSQTDQDMYVLQTDATGTIGWVKSIKGTGESDNPVWISANQAGEILVAGWFSQVADFDPNECVYNLSSTASTQNSAFVMKLTERPFPDGVAISASTLSPMTQEACILGIPQVIQGNAVGVTAPAGYSTSISYQWQKATSPTGPWTDMEGEVFKDLQPLASSETLYYRRIVLGKSYFCQFDSLGVSQVASVTIGTNAAPLANANGPQWYVCGTGNNTVTLSGSATSGTGPYSYQWYQGSSNGGTLVGSAANFTTPAVTQATTYTLKVTDASGCIDTDQVTIVPAVANAGPDQSFCQGSGGVQIGSAPVASPSVVYAWTRVSGSPITTLSCTNCAQPIANPTAATVYRLTVTVTKKDGTTCSTTDDVTVTPVTAPGGTTAFAGPDRTICINSSVQLGSATDATYAYTWTPGQFLNATDVARPTFTAGSSGLPTCSVNYTVTAVKNGCSFVDEVKVSVLNSQTSDSGDTECGPRWVTHEGFPNCPEAVYSWTVVSGNGTVLSTRNGGADAYLKSNVGTTKFRRTVTLNGVSCSSDVDIIICGGNCDVEIETISSQGCPKSFPGEELRLAPKYINTTDWNYRWSPANLVDNATAREVKVLTSSPATITLTITNKYDPSITCSESIDINPAGAAKPNINLADKFACYNSATPIGTDLAGFAYKWSPAVGLDNDSIPNPMATLTADQQYVVEIEDLVYGCKTIDTVNVKVARVVVDAGVDRTICNGATVTLGTPAPTGTNWTYAWQPASAAWTNGTNASMPQPQVEFSATGGQTFILTVTDPESGCMATDSVTLRNELVPGEYASKADTICQGESIQLGRAPEPGVTYLWTGPGLSCTDCANPIATPTATTTYSLQISYPGCTAPMIDQVTITVNPVPSVTLNDATACSAAGVAIGFGANGNPPAPAGATFLWSPSTGLSSATAANPTATVSQKTTYSVLVTLPSGCTFTDEIEVTPNAGAGSDVTICPGESTQIGTPAIDGATYSWTGAGIVGTANVAQPTVKPTATTTYTVTVTTPTCTSTDQVVVTVNTPSAFNITGNTTICAGGTTTLSLVGAPAAGTSWQWSPTTGVSSPNATSTVITPTATTTYRLTQTNLASGCSNFKEVVVVVNANTVSATSTPLAVCEGTTTPMTLNVTSTGNYQYVWSPSTGLSNAFVANPTVTTNTARTYQVTITDADSKCQLVQSIPVSIKPAVQCLAPVALRGNVFHDANGLTDVTVNTTSPDPIPTGLYVSLIGSDGTLLSTVPVGANGAFDFGTVNADTYSIVLHQTATGSTTPSLPTGWINMGENLGAGAGSDDAVNGILTNVTVLNVDVTNANFGVEVAPSADPYHRIIDQPKVGDIVNLSGNLPELTGSDPEDQPTSGSLSGKTVVITVLPTNTTLLYDGQPVMLGVEIKNFDPLKLQVQFTEATIGDISTSFEYAWVDAAGVLGTPAIYSLEWADPLPVTLVSFQARVQEGKTMLAWATTEETNADRFEVEHSTNGKTWTLVGTVAAKGESKSRVEYTFEHAQPAIGENLYRLKMIDADETFAYSAIRSVRMDVHAQLTAYPNPVSERLMIRNYQQIKQVVLHNAAGVKIFQSLKITSEGIDVSKLQQGTYTITLTLFDGTISTHKVAVIR</sequence>
<feature type="signal peptide" evidence="1">
    <location>
        <begin position="1"/>
        <end position="28"/>
    </location>
</feature>
<evidence type="ECO:0000256" key="1">
    <source>
        <dbReference type="SAM" id="SignalP"/>
    </source>
</evidence>
<organism evidence="4">
    <name type="scientific">Dyadobacter sp. 676</name>
    <dbReference type="NCBI Taxonomy" id="3088362"/>
    <lineage>
        <taxon>Bacteria</taxon>
        <taxon>Pseudomonadati</taxon>
        <taxon>Bacteroidota</taxon>
        <taxon>Cytophagia</taxon>
        <taxon>Cytophagales</taxon>
        <taxon>Spirosomataceae</taxon>
        <taxon>Dyadobacter</taxon>
    </lineage>
</organism>
<dbReference type="Gene3D" id="2.60.40.10">
    <property type="entry name" value="Immunoglobulins"/>
    <property type="match status" value="3"/>
</dbReference>
<feature type="domain" description="Ig-like" evidence="3">
    <location>
        <begin position="580"/>
        <end position="649"/>
    </location>
</feature>
<dbReference type="InterPro" id="IPR013783">
    <property type="entry name" value="Ig-like_fold"/>
</dbReference>
<reference evidence="4" key="1">
    <citation type="submission" date="2024-06" db="EMBL/GenBank/DDBJ databases">
        <title>Sequencing and assembly of the genome of Dyadobacter sp. strain 676, a symbiont of Cyamopsis tetragonoloba.</title>
        <authorList>
            <person name="Guro P."/>
            <person name="Sazanova A."/>
            <person name="Kuznetsova I."/>
            <person name="Belimov A."/>
            <person name="Safronova V."/>
        </authorList>
    </citation>
    <scope>NUCLEOTIDE SEQUENCE</scope>
    <source>
        <strain evidence="4">676</strain>
    </source>
</reference>
<dbReference type="PANTHER" id="PTHR35580:SF1">
    <property type="entry name" value="PHYTASE-LIKE DOMAIN-CONTAINING PROTEIN"/>
    <property type="match status" value="1"/>
</dbReference>
<dbReference type="NCBIfam" id="TIGR04183">
    <property type="entry name" value="Por_Secre_tail"/>
    <property type="match status" value="1"/>
</dbReference>
<dbReference type="PANTHER" id="PTHR35580">
    <property type="entry name" value="CELL SURFACE GLYCOPROTEIN (S-LAYER PROTEIN)-LIKE PROTEIN"/>
    <property type="match status" value="1"/>
</dbReference>
<evidence type="ECO:0000313" key="4">
    <source>
        <dbReference type="EMBL" id="XCH23001.1"/>
    </source>
</evidence>
<evidence type="ECO:0000259" key="2">
    <source>
        <dbReference type="Pfam" id="PF18962"/>
    </source>
</evidence>
<dbReference type="InterPro" id="IPR052918">
    <property type="entry name" value="Motility_Chemotaxis_Reg"/>
</dbReference>
<keyword evidence="1" id="KW-0732">Signal</keyword>
<dbReference type="Pfam" id="PF19081">
    <property type="entry name" value="Ig_7"/>
    <property type="match status" value="1"/>
</dbReference>
<feature type="domain" description="Secretion system C-terminal sorting" evidence="2">
    <location>
        <begin position="1915"/>
        <end position="1981"/>
    </location>
</feature>
<accession>A0AAU8FHN7</accession>
<dbReference type="Pfam" id="PF18962">
    <property type="entry name" value="Por_Secre_tail"/>
    <property type="match status" value="1"/>
</dbReference>
<proteinExistence type="predicted"/>
<dbReference type="EMBL" id="CP159289">
    <property type="protein sequence ID" value="XCH23001.1"/>
    <property type="molecule type" value="Genomic_DNA"/>
</dbReference>